<dbReference type="PANTHER" id="PTHR34846:SF10">
    <property type="entry name" value="CYTOPLASMIC PROTEIN"/>
    <property type="match status" value="1"/>
</dbReference>
<dbReference type="AlphaFoldDB" id="A0A9D1S0S9"/>
<evidence type="ECO:0000313" key="3">
    <source>
        <dbReference type="Proteomes" id="UP000824151"/>
    </source>
</evidence>
<sequence>MTSPISSITIPSIGSAPRIPLDHSGPLTSLASWFSKRVYGKVLDPLKVGLHHRGVLLSTLGLELAATRWKKLPKDLQALAVMASAQEIGCTWCLDFGYWESYHHGVHPEKLRQVPSWWTSEIYTPLERAVIEYSVAATHTPPTVTDEMVANLRQDLDDEQIVELTAWVSLENFRSRTNASMGLTGQGFKAECSV</sequence>
<reference evidence="2" key="2">
    <citation type="submission" date="2021-04" db="EMBL/GenBank/DDBJ databases">
        <authorList>
            <person name="Gilroy R."/>
        </authorList>
    </citation>
    <scope>NUCLEOTIDE SEQUENCE</scope>
    <source>
        <strain evidence="2">ChiHejej3B27-3195</strain>
    </source>
</reference>
<dbReference type="SUPFAM" id="SSF69118">
    <property type="entry name" value="AhpD-like"/>
    <property type="match status" value="1"/>
</dbReference>
<name>A0A9D1S0S9_9MICC</name>
<dbReference type="Pfam" id="PF02627">
    <property type="entry name" value="CMD"/>
    <property type="match status" value="1"/>
</dbReference>
<dbReference type="InterPro" id="IPR029032">
    <property type="entry name" value="AhpD-like"/>
</dbReference>
<reference evidence="2" key="1">
    <citation type="journal article" date="2021" name="PeerJ">
        <title>Extensive microbial diversity within the chicken gut microbiome revealed by metagenomics and culture.</title>
        <authorList>
            <person name="Gilroy R."/>
            <person name="Ravi A."/>
            <person name="Getino M."/>
            <person name="Pursley I."/>
            <person name="Horton D.L."/>
            <person name="Alikhan N.F."/>
            <person name="Baker D."/>
            <person name="Gharbi K."/>
            <person name="Hall N."/>
            <person name="Watson M."/>
            <person name="Adriaenssens E.M."/>
            <person name="Foster-Nyarko E."/>
            <person name="Jarju S."/>
            <person name="Secka A."/>
            <person name="Antonio M."/>
            <person name="Oren A."/>
            <person name="Chaudhuri R.R."/>
            <person name="La Ragione R."/>
            <person name="Hildebrand F."/>
            <person name="Pallen M.J."/>
        </authorList>
    </citation>
    <scope>NUCLEOTIDE SEQUENCE</scope>
    <source>
        <strain evidence="2">ChiHejej3B27-3195</strain>
    </source>
</reference>
<protein>
    <submittedName>
        <fullName evidence="2">Carboxymuconolactone decarboxylase family protein</fullName>
    </submittedName>
</protein>
<dbReference type="PANTHER" id="PTHR34846">
    <property type="entry name" value="4-CARBOXYMUCONOLACTONE DECARBOXYLASE FAMILY PROTEIN (AFU_ORTHOLOGUE AFUA_6G11590)"/>
    <property type="match status" value="1"/>
</dbReference>
<evidence type="ECO:0000259" key="1">
    <source>
        <dbReference type="Pfam" id="PF02627"/>
    </source>
</evidence>
<dbReference type="InterPro" id="IPR003779">
    <property type="entry name" value="CMD-like"/>
</dbReference>
<proteinExistence type="predicted"/>
<accession>A0A9D1S0S9</accession>
<gene>
    <name evidence="2" type="ORF">H9871_04220</name>
</gene>
<dbReference type="Proteomes" id="UP000824151">
    <property type="component" value="Unassembled WGS sequence"/>
</dbReference>
<dbReference type="EMBL" id="DXGD01000151">
    <property type="protein sequence ID" value="HIW99329.1"/>
    <property type="molecule type" value="Genomic_DNA"/>
</dbReference>
<organism evidence="2 3">
    <name type="scientific">Candidatus Nesterenkonia stercoripullorum</name>
    <dbReference type="NCBI Taxonomy" id="2838701"/>
    <lineage>
        <taxon>Bacteria</taxon>
        <taxon>Bacillati</taxon>
        <taxon>Actinomycetota</taxon>
        <taxon>Actinomycetes</taxon>
        <taxon>Micrococcales</taxon>
        <taxon>Micrococcaceae</taxon>
        <taxon>Nesterenkonia</taxon>
    </lineage>
</organism>
<dbReference type="Gene3D" id="1.20.1290.10">
    <property type="entry name" value="AhpD-like"/>
    <property type="match status" value="1"/>
</dbReference>
<feature type="domain" description="Carboxymuconolactone decarboxylase-like" evidence="1">
    <location>
        <begin position="66"/>
        <end position="132"/>
    </location>
</feature>
<evidence type="ECO:0000313" key="2">
    <source>
        <dbReference type="EMBL" id="HIW99329.1"/>
    </source>
</evidence>
<dbReference type="GO" id="GO:0051920">
    <property type="term" value="F:peroxiredoxin activity"/>
    <property type="evidence" value="ECO:0007669"/>
    <property type="project" value="InterPro"/>
</dbReference>
<comment type="caution">
    <text evidence="2">The sequence shown here is derived from an EMBL/GenBank/DDBJ whole genome shotgun (WGS) entry which is preliminary data.</text>
</comment>